<dbReference type="EMBL" id="GBRH01271118">
    <property type="protein sequence ID" value="JAD26777.1"/>
    <property type="molecule type" value="Transcribed_RNA"/>
</dbReference>
<dbReference type="AlphaFoldDB" id="A0A0A8YVY2"/>
<sequence>MTSYPPLLTGRLRRLNACTATRFSTAAEPMALAAC</sequence>
<reference evidence="1" key="2">
    <citation type="journal article" date="2015" name="Data Brief">
        <title>Shoot transcriptome of the giant reed, Arundo donax.</title>
        <authorList>
            <person name="Barrero R.A."/>
            <person name="Guerrero F.D."/>
            <person name="Moolhuijzen P."/>
            <person name="Goolsby J.A."/>
            <person name="Tidwell J."/>
            <person name="Bellgard S.E."/>
            <person name="Bellgard M.I."/>
        </authorList>
    </citation>
    <scope>NUCLEOTIDE SEQUENCE</scope>
    <source>
        <tissue evidence="1">Shoot tissue taken approximately 20 cm above the soil surface</tissue>
    </source>
</reference>
<organism evidence="1">
    <name type="scientific">Arundo donax</name>
    <name type="common">Giant reed</name>
    <name type="synonym">Donax arundinaceus</name>
    <dbReference type="NCBI Taxonomy" id="35708"/>
    <lineage>
        <taxon>Eukaryota</taxon>
        <taxon>Viridiplantae</taxon>
        <taxon>Streptophyta</taxon>
        <taxon>Embryophyta</taxon>
        <taxon>Tracheophyta</taxon>
        <taxon>Spermatophyta</taxon>
        <taxon>Magnoliopsida</taxon>
        <taxon>Liliopsida</taxon>
        <taxon>Poales</taxon>
        <taxon>Poaceae</taxon>
        <taxon>PACMAD clade</taxon>
        <taxon>Arundinoideae</taxon>
        <taxon>Arundineae</taxon>
        <taxon>Arundo</taxon>
    </lineage>
</organism>
<proteinExistence type="predicted"/>
<evidence type="ECO:0000313" key="1">
    <source>
        <dbReference type="EMBL" id="JAD26777.1"/>
    </source>
</evidence>
<protein>
    <submittedName>
        <fullName evidence="1">Uncharacterized protein</fullName>
    </submittedName>
</protein>
<name>A0A0A8YVY2_ARUDO</name>
<accession>A0A0A8YVY2</accession>
<reference evidence="1" key="1">
    <citation type="submission" date="2014-09" db="EMBL/GenBank/DDBJ databases">
        <authorList>
            <person name="Magalhaes I.L.F."/>
            <person name="Oliveira U."/>
            <person name="Santos F.R."/>
            <person name="Vidigal T.H.D.A."/>
            <person name="Brescovit A.D."/>
            <person name="Santos A.J."/>
        </authorList>
    </citation>
    <scope>NUCLEOTIDE SEQUENCE</scope>
    <source>
        <tissue evidence="1">Shoot tissue taken approximately 20 cm above the soil surface</tissue>
    </source>
</reference>